<evidence type="ECO:0000313" key="2">
    <source>
        <dbReference type="EMBL" id="RKP15893.1"/>
    </source>
</evidence>
<accession>A0A4P9Y9N2</accession>
<dbReference type="EMBL" id="ML007406">
    <property type="protein sequence ID" value="RKP15893.1"/>
    <property type="molecule type" value="Genomic_DNA"/>
</dbReference>
<keyword evidence="1" id="KW-0732">Signal</keyword>
<dbReference type="AlphaFoldDB" id="A0A4P9Y9N2"/>
<gene>
    <name evidence="2" type="ORF">ROZALSC1DRAFT_25915</name>
</gene>
<feature type="signal peptide" evidence="1">
    <location>
        <begin position="1"/>
        <end position="17"/>
    </location>
</feature>
<dbReference type="Proteomes" id="UP000281549">
    <property type="component" value="Unassembled WGS sequence"/>
</dbReference>
<sequence>MLWKIWLMGNLVNLANAVKRKAVVSSTNTELPVDHVEINSFANDEKSPRLKQLVDSYYLRDCSASCLIVDRIKNIDAYHFYTEVVEDGAFKRFGIFSTPQTVGSVFDFYAPSAIEKYLMSEKCLEHK</sequence>
<proteinExistence type="predicted"/>
<reference evidence="3" key="1">
    <citation type="journal article" date="2018" name="Nat. Microbiol.">
        <title>Leveraging single-cell genomics to expand the fungal tree of life.</title>
        <authorList>
            <person name="Ahrendt S.R."/>
            <person name="Quandt C.A."/>
            <person name="Ciobanu D."/>
            <person name="Clum A."/>
            <person name="Salamov A."/>
            <person name="Andreopoulos B."/>
            <person name="Cheng J.F."/>
            <person name="Woyke T."/>
            <person name="Pelin A."/>
            <person name="Henrissat B."/>
            <person name="Reynolds N.K."/>
            <person name="Benny G.L."/>
            <person name="Smith M.E."/>
            <person name="James T.Y."/>
            <person name="Grigoriev I.V."/>
        </authorList>
    </citation>
    <scope>NUCLEOTIDE SEQUENCE [LARGE SCALE GENOMIC DNA]</scope>
    <source>
        <strain evidence="3">CSF55</strain>
    </source>
</reference>
<feature type="chain" id="PRO_5020722663" evidence="1">
    <location>
        <begin position="18"/>
        <end position="127"/>
    </location>
</feature>
<evidence type="ECO:0000313" key="3">
    <source>
        <dbReference type="Proteomes" id="UP000281549"/>
    </source>
</evidence>
<organism evidence="2 3">
    <name type="scientific">Rozella allomycis (strain CSF55)</name>
    <dbReference type="NCBI Taxonomy" id="988480"/>
    <lineage>
        <taxon>Eukaryota</taxon>
        <taxon>Fungi</taxon>
        <taxon>Fungi incertae sedis</taxon>
        <taxon>Cryptomycota</taxon>
        <taxon>Cryptomycota incertae sedis</taxon>
        <taxon>Rozella</taxon>
    </lineage>
</organism>
<protein>
    <submittedName>
        <fullName evidence="2">Uncharacterized protein</fullName>
    </submittedName>
</protein>
<evidence type="ECO:0000256" key="1">
    <source>
        <dbReference type="SAM" id="SignalP"/>
    </source>
</evidence>
<name>A0A4P9Y9N2_ROZAC</name>